<dbReference type="RefSeq" id="WP_091494755.1">
    <property type="nucleotide sequence ID" value="NZ_FODJ01000001.1"/>
</dbReference>
<feature type="domain" description="ABC transporter" evidence="5">
    <location>
        <begin position="4"/>
        <end position="242"/>
    </location>
</feature>
<dbReference type="Proteomes" id="UP000199300">
    <property type="component" value="Unassembled WGS sequence"/>
</dbReference>
<dbReference type="InterPro" id="IPR003593">
    <property type="entry name" value="AAA+_ATPase"/>
</dbReference>
<protein>
    <submittedName>
        <fullName evidence="6">ABC-2 type transport system ATP-binding protein</fullName>
    </submittedName>
</protein>
<keyword evidence="2" id="KW-0813">Transport</keyword>
<dbReference type="PANTHER" id="PTHR42711">
    <property type="entry name" value="ABC TRANSPORTER ATP-BINDING PROTEIN"/>
    <property type="match status" value="1"/>
</dbReference>
<evidence type="ECO:0000256" key="1">
    <source>
        <dbReference type="ARBA" id="ARBA00005417"/>
    </source>
</evidence>
<dbReference type="OrthoDB" id="9804819at2"/>
<comment type="similarity">
    <text evidence="1">Belongs to the ABC transporter superfamily.</text>
</comment>
<dbReference type="PROSITE" id="PS50893">
    <property type="entry name" value="ABC_TRANSPORTER_2"/>
    <property type="match status" value="1"/>
</dbReference>
<dbReference type="AlphaFoldDB" id="A0A1H8ILF7"/>
<gene>
    <name evidence="6" type="ORF">SAMN04488134_101653</name>
</gene>
<dbReference type="SUPFAM" id="SSF52540">
    <property type="entry name" value="P-loop containing nucleoside triphosphate hydrolases"/>
    <property type="match status" value="1"/>
</dbReference>
<dbReference type="STRING" id="872970.SAMN04488134_101653"/>
<keyword evidence="4 6" id="KW-0067">ATP-binding</keyword>
<dbReference type="InterPro" id="IPR003439">
    <property type="entry name" value="ABC_transporter-like_ATP-bd"/>
</dbReference>
<name>A0A1H8ILF7_9BACI</name>
<reference evidence="6 7" key="1">
    <citation type="submission" date="2016-10" db="EMBL/GenBank/DDBJ databases">
        <authorList>
            <person name="de Groot N.N."/>
        </authorList>
    </citation>
    <scope>NUCLEOTIDE SEQUENCE [LARGE SCALE GENOMIC DNA]</scope>
    <source>
        <strain evidence="6 7">CGMCC 1.10434</strain>
    </source>
</reference>
<evidence type="ECO:0000256" key="2">
    <source>
        <dbReference type="ARBA" id="ARBA00022448"/>
    </source>
</evidence>
<dbReference type="EMBL" id="FODJ01000001">
    <property type="protein sequence ID" value="SEN69364.1"/>
    <property type="molecule type" value="Genomic_DNA"/>
</dbReference>
<evidence type="ECO:0000259" key="5">
    <source>
        <dbReference type="PROSITE" id="PS50893"/>
    </source>
</evidence>
<keyword evidence="7" id="KW-1185">Reference proteome</keyword>
<dbReference type="SMART" id="SM00382">
    <property type="entry name" value="AAA"/>
    <property type="match status" value="1"/>
</dbReference>
<dbReference type="PANTHER" id="PTHR42711:SF5">
    <property type="entry name" value="ABC TRANSPORTER ATP-BINDING PROTEIN NATA"/>
    <property type="match status" value="1"/>
</dbReference>
<dbReference type="GO" id="GO:0005524">
    <property type="term" value="F:ATP binding"/>
    <property type="evidence" value="ECO:0007669"/>
    <property type="project" value="UniProtKB-KW"/>
</dbReference>
<organism evidence="6 7">
    <name type="scientific">Amphibacillus marinus</name>
    <dbReference type="NCBI Taxonomy" id="872970"/>
    <lineage>
        <taxon>Bacteria</taxon>
        <taxon>Bacillati</taxon>
        <taxon>Bacillota</taxon>
        <taxon>Bacilli</taxon>
        <taxon>Bacillales</taxon>
        <taxon>Bacillaceae</taxon>
        <taxon>Amphibacillus</taxon>
    </lineage>
</organism>
<dbReference type="CDD" id="cd03230">
    <property type="entry name" value="ABC_DR_subfamily_A"/>
    <property type="match status" value="1"/>
</dbReference>
<dbReference type="GO" id="GO:0016887">
    <property type="term" value="F:ATP hydrolysis activity"/>
    <property type="evidence" value="ECO:0007669"/>
    <property type="project" value="InterPro"/>
</dbReference>
<accession>A0A1H8ILF7</accession>
<proteinExistence type="inferred from homology"/>
<dbReference type="InterPro" id="IPR050763">
    <property type="entry name" value="ABC_transporter_ATP-binding"/>
</dbReference>
<evidence type="ECO:0000313" key="6">
    <source>
        <dbReference type="EMBL" id="SEN69364.1"/>
    </source>
</evidence>
<keyword evidence="3" id="KW-0547">Nucleotide-binding</keyword>
<evidence type="ECO:0000256" key="4">
    <source>
        <dbReference type="ARBA" id="ARBA00022840"/>
    </source>
</evidence>
<dbReference type="Gene3D" id="3.40.50.300">
    <property type="entry name" value="P-loop containing nucleotide triphosphate hydrolases"/>
    <property type="match status" value="1"/>
</dbReference>
<dbReference type="Pfam" id="PF00005">
    <property type="entry name" value="ABC_tran"/>
    <property type="match status" value="1"/>
</dbReference>
<dbReference type="InterPro" id="IPR027417">
    <property type="entry name" value="P-loop_NTPase"/>
</dbReference>
<evidence type="ECO:0000313" key="7">
    <source>
        <dbReference type="Proteomes" id="UP000199300"/>
    </source>
</evidence>
<sequence>MNIIEVSGLSKTYVKRKTKEPVKAVNDISFSVRKGEILGLLGPNGAGKTTTIKMLCGLLKPDQGSILINGVNNAKQRLQALHHISAVLEGNRNLYWRLTVRENLEYFAGNRGFSRKQVAHRIDTLLVLFNLKEKENELVNRLSRGMQQKLAIAVAMLAETEVILLDEPTLGLDVETSYEVRAILKEIVKDEDRTIIITSHDMAVIQEVCQRTIIINHGKVVADEEISNLMRLFDVRAYTVTLGAELTPAQQALLESEFITYDYQADLIQPLLSIELTHAEQLYQLFDILKRNETPVEQIDRRTINFEEVFIKIVKGEAVDETSLSISSELA</sequence>
<evidence type="ECO:0000256" key="3">
    <source>
        <dbReference type="ARBA" id="ARBA00022741"/>
    </source>
</evidence>